<evidence type="ECO:0000256" key="1">
    <source>
        <dbReference type="ARBA" id="ARBA00001933"/>
    </source>
</evidence>
<evidence type="ECO:0000259" key="7">
    <source>
        <dbReference type="Pfam" id="PF00155"/>
    </source>
</evidence>
<name>A0A9E5MP02_9GAMM</name>
<dbReference type="Gene3D" id="3.40.640.10">
    <property type="entry name" value="Type I PLP-dependent aspartate aminotransferase-like (Major domain)"/>
    <property type="match status" value="1"/>
</dbReference>
<dbReference type="Gene3D" id="3.90.1150.10">
    <property type="entry name" value="Aspartate Aminotransferase, domain 1"/>
    <property type="match status" value="1"/>
</dbReference>
<keyword evidence="9" id="KW-1185">Reference proteome</keyword>
<keyword evidence="6" id="KW-0663">Pyridoxal phosphate</keyword>
<dbReference type="FunFam" id="3.40.640.10:FF:000053">
    <property type="entry name" value="Aminotransferase, class I"/>
    <property type="match status" value="1"/>
</dbReference>
<comment type="similarity">
    <text evidence="2">Belongs to the class-I pyridoxal-phosphate-dependent aminotransferase family.</text>
</comment>
<protein>
    <submittedName>
        <fullName evidence="8">PLP-dependent aminotransferase family protein</fullName>
    </submittedName>
</protein>
<evidence type="ECO:0000256" key="3">
    <source>
        <dbReference type="ARBA" id="ARBA00011738"/>
    </source>
</evidence>
<dbReference type="Pfam" id="PF00155">
    <property type="entry name" value="Aminotran_1_2"/>
    <property type="match status" value="1"/>
</dbReference>
<organism evidence="8 9">
    <name type="scientific">Pseudomaricurvus hydrocarbonicus</name>
    <dbReference type="NCBI Taxonomy" id="1470433"/>
    <lineage>
        <taxon>Bacteria</taxon>
        <taxon>Pseudomonadati</taxon>
        <taxon>Pseudomonadota</taxon>
        <taxon>Gammaproteobacteria</taxon>
        <taxon>Cellvibrionales</taxon>
        <taxon>Cellvibrionaceae</taxon>
        <taxon>Pseudomaricurvus</taxon>
    </lineage>
</organism>
<dbReference type="PANTHER" id="PTHR42858">
    <property type="entry name" value="AMINOTRANSFERASE"/>
    <property type="match status" value="1"/>
</dbReference>
<evidence type="ECO:0000256" key="2">
    <source>
        <dbReference type="ARBA" id="ARBA00007441"/>
    </source>
</evidence>
<sequence length="379" mass="41491">MTYQITKPRGIIDLGVGQPDPQLLPAALFQSSGVQRQDLAYGEEAGDRRFRTLLAEFLSQDTGLTQSLSTHAALQQGIEAEQLLITTGSSNALDLICSRYARPGDTVLVEDPTYFIALNQFAEHGLKVVAVPMDEHGLCVAALELALQQHRPAFIYTVPSYHNPTGITQPESRRQALVALAKRYQCLLVADEVYQCLYFDAAPPPPLACFDPEAPVLSIGSFSKILAPGLRLGWIQASSEVLPRLLQSALLKSGGGLAPVTSALVASLMARGEFQRFLTDLRRTLRARRDRLHHSLQARLGAQLDINCPDGGYFLWATLRDGGDASESLSAARREGVSFLAGQRFSVNDRFTASMRLCFAWYDEDELDEACVRLARALG</sequence>
<dbReference type="GO" id="GO:0047536">
    <property type="term" value="F:2-aminoadipate transaminase activity"/>
    <property type="evidence" value="ECO:0007669"/>
    <property type="project" value="TreeGrafter"/>
</dbReference>
<gene>
    <name evidence="8" type="ORF">G8770_19115</name>
</gene>
<dbReference type="CDD" id="cd00609">
    <property type="entry name" value="AAT_like"/>
    <property type="match status" value="1"/>
</dbReference>
<evidence type="ECO:0000256" key="6">
    <source>
        <dbReference type="ARBA" id="ARBA00022898"/>
    </source>
</evidence>
<dbReference type="RefSeq" id="WP_167190771.1">
    <property type="nucleotide sequence ID" value="NZ_JAAONZ010000018.1"/>
</dbReference>
<dbReference type="AlphaFoldDB" id="A0A9E5MP02"/>
<evidence type="ECO:0000313" key="9">
    <source>
        <dbReference type="Proteomes" id="UP000787472"/>
    </source>
</evidence>
<dbReference type="Proteomes" id="UP000787472">
    <property type="component" value="Unassembled WGS sequence"/>
</dbReference>
<evidence type="ECO:0000313" key="8">
    <source>
        <dbReference type="EMBL" id="NHO67662.1"/>
    </source>
</evidence>
<comment type="subunit">
    <text evidence="3">Homodimer.</text>
</comment>
<dbReference type="InterPro" id="IPR004839">
    <property type="entry name" value="Aminotransferase_I/II_large"/>
</dbReference>
<reference evidence="8" key="1">
    <citation type="submission" date="2020-03" db="EMBL/GenBank/DDBJ databases">
        <authorList>
            <person name="Guo F."/>
        </authorList>
    </citation>
    <scope>NUCLEOTIDE SEQUENCE</scope>
    <source>
        <strain evidence="8">JCM 30134</strain>
    </source>
</reference>
<feature type="domain" description="Aminotransferase class I/classII large" evidence="7">
    <location>
        <begin position="11"/>
        <end position="374"/>
    </location>
</feature>
<evidence type="ECO:0000256" key="4">
    <source>
        <dbReference type="ARBA" id="ARBA00022576"/>
    </source>
</evidence>
<dbReference type="InterPro" id="IPR015424">
    <property type="entry name" value="PyrdxlP-dep_Trfase"/>
</dbReference>
<keyword evidence="5" id="KW-0808">Transferase</keyword>
<comment type="cofactor">
    <cofactor evidence="1">
        <name>pyridoxal 5'-phosphate</name>
        <dbReference type="ChEBI" id="CHEBI:597326"/>
    </cofactor>
</comment>
<comment type="caution">
    <text evidence="8">The sequence shown here is derived from an EMBL/GenBank/DDBJ whole genome shotgun (WGS) entry which is preliminary data.</text>
</comment>
<dbReference type="InterPro" id="IPR015422">
    <property type="entry name" value="PyrdxlP-dep_Trfase_small"/>
</dbReference>
<dbReference type="EMBL" id="JAAONZ010000018">
    <property type="protein sequence ID" value="NHO67662.1"/>
    <property type="molecule type" value="Genomic_DNA"/>
</dbReference>
<dbReference type="InterPro" id="IPR015421">
    <property type="entry name" value="PyrdxlP-dep_Trfase_major"/>
</dbReference>
<keyword evidence="4 8" id="KW-0032">Aminotransferase</keyword>
<proteinExistence type="inferred from homology"/>
<dbReference type="SUPFAM" id="SSF53383">
    <property type="entry name" value="PLP-dependent transferases"/>
    <property type="match status" value="1"/>
</dbReference>
<dbReference type="PANTHER" id="PTHR42858:SF1">
    <property type="entry name" value="LD15494P"/>
    <property type="match status" value="1"/>
</dbReference>
<accession>A0A9E5MP02</accession>
<dbReference type="GO" id="GO:0030170">
    <property type="term" value="F:pyridoxal phosphate binding"/>
    <property type="evidence" value="ECO:0007669"/>
    <property type="project" value="InterPro"/>
</dbReference>
<evidence type="ECO:0000256" key="5">
    <source>
        <dbReference type="ARBA" id="ARBA00022679"/>
    </source>
</evidence>